<name>A0A9D7E7S1_9PROT</name>
<protein>
    <submittedName>
        <fullName evidence="2">DUF47 domain-containing protein</fullName>
    </submittedName>
</protein>
<sequence length="208" mass="23911">MFGRLMPREGRFFDNFVAISECVLQGSRELQDLLVSFDDLERRVYRIESIEKEGDKITHATVELLHKTFITPIDRDDVHQLITKLDDILDLIEDAAQTVQLYDIRSVTPEAVALAELCVKCVERTKAAVEMLHSMKNAKAILDVCKEIDRLESDADRVYRKAMAQLFRDEPDVRQVMKLRAVYDLLEEITDRCDQVANILEGIVLENA</sequence>
<dbReference type="Pfam" id="PF01865">
    <property type="entry name" value="PhoU_div"/>
    <property type="match status" value="1"/>
</dbReference>
<organism evidence="2 3">
    <name type="scientific">Candidatus Methylophosphatis roskildensis</name>
    <dbReference type="NCBI Taxonomy" id="2899263"/>
    <lineage>
        <taxon>Bacteria</taxon>
        <taxon>Pseudomonadati</taxon>
        <taxon>Pseudomonadota</taxon>
        <taxon>Betaproteobacteria</taxon>
        <taxon>Nitrosomonadales</taxon>
        <taxon>Sterolibacteriaceae</taxon>
        <taxon>Candidatus Methylophosphatis</taxon>
    </lineage>
</organism>
<dbReference type="PANTHER" id="PTHR37298:SF1">
    <property type="entry name" value="UPF0111 PROTEIN YKAA"/>
    <property type="match status" value="1"/>
</dbReference>
<dbReference type="AlphaFoldDB" id="A0A9D7E7S1"/>
<evidence type="ECO:0000256" key="1">
    <source>
        <dbReference type="ARBA" id="ARBA00008591"/>
    </source>
</evidence>
<dbReference type="Proteomes" id="UP000807785">
    <property type="component" value="Unassembled WGS sequence"/>
</dbReference>
<dbReference type="InterPro" id="IPR052912">
    <property type="entry name" value="UPF0111_domain"/>
</dbReference>
<accession>A0A9D7E7S1</accession>
<dbReference type="SUPFAM" id="SSF109755">
    <property type="entry name" value="PhoU-like"/>
    <property type="match status" value="1"/>
</dbReference>
<dbReference type="EMBL" id="JADJEV010000005">
    <property type="protein sequence ID" value="MBK6975276.1"/>
    <property type="molecule type" value="Genomic_DNA"/>
</dbReference>
<dbReference type="InterPro" id="IPR038078">
    <property type="entry name" value="PhoU-like_sf"/>
</dbReference>
<comment type="caution">
    <text evidence="2">The sequence shown here is derived from an EMBL/GenBank/DDBJ whole genome shotgun (WGS) entry which is preliminary data.</text>
</comment>
<gene>
    <name evidence="2" type="ORF">IPH26_20820</name>
</gene>
<dbReference type="InterPro" id="IPR018445">
    <property type="entry name" value="Put_Phosphate_transp_reg"/>
</dbReference>
<proteinExistence type="inferred from homology"/>
<evidence type="ECO:0000313" key="2">
    <source>
        <dbReference type="EMBL" id="MBK6975276.1"/>
    </source>
</evidence>
<dbReference type="PANTHER" id="PTHR37298">
    <property type="entry name" value="UPF0111 PROTEIN YKAA"/>
    <property type="match status" value="1"/>
</dbReference>
<reference evidence="2" key="1">
    <citation type="submission" date="2020-10" db="EMBL/GenBank/DDBJ databases">
        <title>Connecting structure to function with the recovery of over 1000 high-quality activated sludge metagenome-assembled genomes encoding full-length rRNA genes using long-read sequencing.</title>
        <authorList>
            <person name="Singleton C.M."/>
            <person name="Petriglieri F."/>
            <person name="Kristensen J.M."/>
            <person name="Kirkegaard R.H."/>
            <person name="Michaelsen T.Y."/>
            <person name="Andersen M.H."/>
            <person name="Karst S.M."/>
            <person name="Dueholm M.S."/>
            <person name="Nielsen P.H."/>
            <person name="Albertsen M."/>
        </authorList>
    </citation>
    <scope>NUCLEOTIDE SEQUENCE</scope>
    <source>
        <strain evidence="2">Bjer_18-Q3-R1-45_BAT3C.347</strain>
    </source>
</reference>
<dbReference type="Gene3D" id="1.20.58.220">
    <property type="entry name" value="Phosphate transport system protein phou homolog 2, domain 2"/>
    <property type="match status" value="1"/>
</dbReference>
<comment type="similarity">
    <text evidence="1">Belongs to the UPF0111 family.</text>
</comment>
<evidence type="ECO:0000313" key="3">
    <source>
        <dbReference type="Proteomes" id="UP000807785"/>
    </source>
</evidence>